<evidence type="ECO:0000313" key="3">
    <source>
        <dbReference type="Proteomes" id="UP001227126"/>
    </source>
</evidence>
<feature type="transmembrane region" description="Helical" evidence="1">
    <location>
        <begin position="94"/>
        <end position="114"/>
    </location>
</feature>
<dbReference type="RefSeq" id="WP_284487807.1">
    <property type="nucleotide sequence ID" value="NZ_JASNJE010000063.1"/>
</dbReference>
<keyword evidence="1" id="KW-0472">Membrane</keyword>
<comment type="caution">
    <text evidence="2">The sequence shown here is derived from an EMBL/GenBank/DDBJ whole genome shotgun (WGS) entry which is preliminary data.</text>
</comment>
<organism evidence="2 3">
    <name type="scientific">Sedimentitalea xiamensis</name>
    <dbReference type="NCBI Taxonomy" id="3050037"/>
    <lineage>
        <taxon>Bacteria</taxon>
        <taxon>Pseudomonadati</taxon>
        <taxon>Pseudomonadota</taxon>
        <taxon>Alphaproteobacteria</taxon>
        <taxon>Rhodobacterales</taxon>
        <taxon>Paracoccaceae</taxon>
        <taxon>Sedimentitalea</taxon>
    </lineage>
</organism>
<keyword evidence="1" id="KW-0812">Transmembrane</keyword>
<sequence>PMSITPSLPDRFRRGSVFTWVNSQWKIMGLPGHFSAEINRVERLKAEAAATKIEADVLAENFNESTGVSWLWAFLFGPIYFAVHGFWGRAVLVLVLNFFIIGFIVSPFLAYALAGPALAMDYQQEGHWHSEFDDQTCLIWTEMDGEPQTRIWFFGGMEAGVMFSVRTQEWFEYGAPSIPFNPDSLPMFFIFPVPPSTMAPMNVVVTSDGASLVKKYQERHYKRVRGLMEDAAKAGVDIGIIDDHDAPLGRFSTRGLIEMLARFDACLEDKA</sequence>
<evidence type="ECO:0000256" key="1">
    <source>
        <dbReference type="SAM" id="Phobius"/>
    </source>
</evidence>
<keyword evidence="1" id="KW-1133">Transmembrane helix</keyword>
<dbReference type="Proteomes" id="UP001227126">
    <property type="component" value="Unassembled WGS sequence"/>
</dbReference>
<accession>A0ABT7FL66</accession>
<gene>
    <name evidence="2" type="ORF">QO034_22840</name>
</gene>
<protein>
    <submittedName>
        <fullName evidence="2">DUF2628 domain-containing protein</fullName>
    </submittedName>
</protein>
<feature type="non-terminal residue" evidence="2">
    <location>
        <position position="1"/>
    </location>
</feature>
<keyword evidence="3" id="KW-1185">Reference proteome</keyword>
<dbReference type="EMBL" id="JASNJE010000063">
    <property type="protein sequence ID" value="MDK3075895.1"/>
    <property type="molecule type" value="Genomic_DNA"/>
</dbReference>
<reference evidence="2 3" key="1">
    <citation type="submission" date="2023-05" db="EMBL/GenBank/DDBJ databases">
        <title>Sedimentitalea sp. nov. JM2-8.</title>
        <authorList>
            <person name="Huang J."/>
        </authorList>
    </citation>
    <scope>NUCLEOTIDE SEQUENCE [LARGE SCALE GENOMIC DNA]</scope>
    <source>
        <strain evidence="2 3">JM2-8</strain>
    </source>
</reference>
<evidence type="ECO:0000313" key="2">
    <source>
        <dbReference type="EMBL" id="MDK3075895.1"/>
    </source>
</evidence>
<proteinExistence type="predicted"/>
<name>A0ABT7FL66_9RHOB</name>
<feature type="transmembrane region" description="Helical" evidence="1">
    <location>
        <begin position="70"/>
        <end position="87"/>
    </location>
</feature>